<accession>A0A7J6VTM3</accession>
<reference evidence="2 3" key="1">
    <citation type="submission" date="2020-06" db="EMBL/GenBank/DDBJ databases">
        <title>Transcriptomic and genomic resources for Thalictrum thalictroides and T. hernandezii: Facilitating candidate gene discovery in an emerging model plant lineage.</title>
        <authorList>
            <person name="Arias T."/>
            <person name="Riano-Pachon D.M."/>
            <person name="Di Stilio V.S."/>
        </authorList>
    </citation>
    <scope>NUCLEOTIDE SEQUENCE [LARGE SCALE GENOMIC DNA]</scope>
    <source>
        <strain evidence="3">cv. WT478/WT964</strain>
        <tissue evidence="2">Leaves</tissue>
    </source>
</reference>
<evidence type="ECO:0000313" key="2">
    <source>
        <dbReference type="EMBL" id="KAF5188426.1"/>
    </source>
</evidence>
<sequence length="655" mass="72290">MEGEGVRDKRRWKSLRVEDKSFAFEVLNGGKDGFSVIEKGVKGTFKGRMDTQSGRWLGKLLCQISIGDFEPGLAFRTMEDLRSITGTVRKNRGGLYLQILIVARGRRNSFANLCFASGENRKGWALLGTSIRSLFEVVAQPVAKGALFPPRTTQCSKGNLSYVDTVVGKGDGESQQKQVRGVFSQATLWPTSNGGALVFLASEDDVNRLINMLPLSSWNGSFFFHKWDPTAGSVQLAVEEKTVRLFFYGVPLHLRNQQVVHSMAAYCGSVLDLDDGSISSPSQQCSARVKVQNLDKIPRCIQVEERGYFFTVWVEIDFQNLFGNTKKKVVAPAARAPQAYQIRPPVLKVGLSNEMGPLPQVGLHSNSLAHSLSGPPGFVGPNAVLERVQAPAFSPPVQRSQDSDSQGLIEPLSTGSVSRVVGSPMGQECLSPFNHVNRFEGLRLVEPSQELEVEVSDNIEVSGEDVEPLIPLSQEADNVMEGSQQQRRKYNKRFVSPFGFRHHWRGEMMYRNGRSRSKSRPRTIMKRYDTINVSSDVSMGESSKGVELGAIQDDLGNEEVSPTLLSREEVAARLLKCETAEDVSVWIKSMVIPLSKEAGMTSSMTEQGQLRMFCELHNSKNKGTVMEKEGVNHQTGVSELGGSKLYGENEVDNVD</sequence>
<evidence type="ECO:0000313" key="3">
    <source>
        <dbReference type="Proteomes" id="UP000554482"/>
    </source>
</evidence>
<protein>
    <recommendedName>
        <fullName evidence="4">DUF4283 domain-containing protein</fullName>
    </recommendedName>
</protein>
<dbReference type="EMBL" id="JABWDY010026810">
    <property type="protein sequence ID" value="KAF5188426.1"/>
    <property type="molecule type" value="Genomic_DNA"/>
</dbReference>
<proteinExistence type="predicted"/>
<dbReference type="Proteomes" id="UP000554482">
    <property type="component" value="Unassembled WGS sequence"/>
</dbReference>
<name>A0A7J6VTM3_THATH</name>
<feature type="region of interest" description="Disordered" evidence="1">
    <location>
        <begin position="626"/>
        <end position="655"/>
    </location>
</feature>
<organism evidence="2 3">
    <name type="scientific">Thalictrum thalictroides</name>
    <name type="common">Rue-anemone</name>
    <name type="synonym">Anemone thalictroides</name>
    <dbReference type="NCBI Taxonomy" id="46969"/>
    <lineage>
        <taxon>Eukaryota</taxon>
        <taxon>Viridiplantae</taxon>
        <taxon>Streptophyta</taxon>
        <taxon>Embryophyta</taxon>
        <taxon>Tracheophyta</taxon>
        <taxon>Spermatophyta</taxon>
        <taxon>Magnoliopsida</taxon>
        <taxon>Ranunculales</taxon>
        <taxon>Ranunculaceae</taxon>
        <taxon>Thalictroideae</taxon>
        <taxon>Thalictrum</taxon>
    </lineage>
</organism>
<keyword evidence="3" id="KW-1185">Reference proteome</keyword>
<comment type="caution">
    <text evidence="2">The sequence shown here is derived from an EMBL/GenBank/DDBJ whole genome shotgun (WGS) entry which is preliminary data.</text>
</comment>
<evidence type="ECO:0000256" key="1">
    <source>
        <dbReference type="SAM" id="MobiDB-lite"/>
    </source>
</evidence>
<gene>
    <name evidence="2" type="ORF">FRX31_021987</name>
</gene>
<evidence type="ECO:0008006" key="4">
    <source>
        <dbReference type="Google" id="ProtNLM"/>
    </source>
</evidence>
<dbReference type="AlphaFoldDB" id="A0A7J6VTM3"/>